<reference evidence="1 2" key="1">
    <citation type="journal article" date="2019" name="Genome Biol. Evol.">
        <title>Insights into the evolution of the New World diploid cottons (Gossypium, subgenus Houzingenia) based on genome sequencing.</title>
        <authorList>
            <person name="Grover C.E."/>
            <person name="Arick M.A. 2nd"/>
            <person name="Thrash A."/>
            <person name="Conover J.L."/>
            <person name="Sanders W.S."/>
            <person name="Peterson D.G."/>
            <person name="Frelichowski J.E."/>
            <person name="Scheffler J.A."/>
            <person name="Scheffler B.E."/>
            <person name="Wendel J.F."/>
        </authorList>
    </citation>
    <scope>NUCLEOTIDE SEQUENCE [LARGE SCALE GENOMIC DNA]</scope>
    <source>
        <strain evidence="1">8</strain>
        <tissue evidence="1">Leaf</tissue>
    </source>
</reference>
<organism evidence="1 2">
    <name type="scientific">Gossypium raimondii</name>
    <name type="common">Peruvian cotton</name>
    <name type="synonym">Gossypium klotzschianum subsp. raimondii</name>
    <dbReference type="NCBI Taxonomy" id="29730"/>
    <lineage>
        <taxon>Eukaryota</taxon>
        <taxon>Viridiplantae</taxon>
        <taxon>Streptophyta</taxon>
        <taxon>Embryophyta</taxon>
        <taxon>Tracheophyta</taxon>
        <taxon>Spermatophyta</taxon>
        <taxon>Magnoliopsida</taxon>
        <taxon>eudicotyledons</taxon>
        <taxon>Gunneridae</taxon>
        <taxon>Pentapetalae</taxon>
        <taxon>rosids</taxon>
        <taxon>malvids</taxon>
        <taxon>Malvales</taxon>
        <taxon>Malvaceae</taxon>
        <taxon>Malvoideae</taxon>
        <taxon>Gossypium</taxon>
    </lineage>
</organism>
<evidence type="ECO:0000313" key="1">
    <source>
        <dbReference type="EMBL" id="MBA0596516.1"/>
    </source>
</evidence>
<name>A0A7J8Q5E5_GOSRA</name>
<dbReference type="EMBL" id="JABEZZ010000009">
    <property type="protein sequence ID" value="MBA0596516.1"/>
    <property type="molecule type" value="Genomic_DNA"/>
</dbReference>
<gene>
    <name evidence="1" type="ORF">Gorai_013333</name>
</gene>
<dbReference type="Proteomes" id="UP000593578">
    <property type="component" value="Unassembled WGS sequence"/>
</dbReference>
<dbReference type="AlphaFoldDB" id="A0A7J8Q5E5"/>
<protein>
    <submittedName>
        <fullName evidence="1">Uncharacterized protein</fullName>
    </submittedName>
</protein>
<evidence type="ECO:0000313" key="2">
    <source>
        <dbReference type="Proteomes" id="UP000593578"/>
    </source>
</evidence>
<comment type="caution">
    <text evidence="1">The sequence shown here is derived from an EMBL/GenBank/DDBJ whole genome shotgun (WGS) entry which is preliminary data.</text>
</comment>
<sequence length="111" mass="12707">MCIRQNFEKDCLQYGAKEETLIYALKDCPMAWTILTLYGLDNRLLVVGIIEITLFSKEKRMMRELFGRELKPSVMTSEFITLSTTRCCPSPLDSDGFILRGNGGFKENIID</sequence>
<proteinExistence type="predicted"/>
<accession>A0A7J8Q5E5</accession>